<sequence length="389" mass="43905">MSWDNIIGQSLQVNILKKSLAADRLAHAYLFSGPEGIGKEAVAFELAKQLNCSQRSPDPQKGSCDICESCLQATAFLHPNIEYVFPVESVLLDQIDPSKSENKKFSEAKARYEALIEQKKRNPYFTPVMERSMAILTEQVSDLQQKAAFMPSGGGRKVFIISQAEKLNQSAANKLLKLLEEPPKHVLFILVSSRPESILPTIRSRCQILKFSRIKPAEMEAWLSAACPAADEDILRFIVSASRGNLEKALDLSRSITDQAAMTLPGLELRNRAIDWLRNLLTPRRLQEAIRETEEMAKNLSRQEIASMLASLLLFFQDINHRRIDPRWEGLNNPDLESSVIRFVQNFRKPDFYEVSVATETTIRSIMRNANPFLTLSAYAIRIKQLIAG</sequence>
<dbReference type="GO" id="GO:0003887">
    <property type="term" value="F:DNA-directed DNA polymerase activity"/>
    <property type="evidence" value="ECO:0007669"/>
    <property type="project" value="UniProtKB-KW"/>
</dbReference>
<dbReference type="GO" id="GO:0006261">
    <property type="term" value="P:DNA-templated DNA replication"/>
    <property type="evidence" value="ECO:0007669"/>
    <property type="project" value="TreeGrafter"/>
</dbReference>
<name>B4S5K7_PROA2</name>
<dbReference type="InterPro" id="IPR050238">
    <property type="entry name" value="DNA_Rep/Repair_Clamp_Loader"/>
</dbReference>
<protein>
    <submittedName>
        <fullName evidence="1">DNA-directed DNA polymerase</fullName>
        <ecNumber evidence="1">2.7.7.7</ecNumber>
    </submittedName>
</protein>
<dbReference type="EMBL" id="CP001108">
    <property type="protein sequence ID" value="ACF45604.1"/>
    <property type="molecule type" value="Genomic_DNA"/>
</dbReference>
<dbReference type="KEGG" id="paa:Paes_0548"/>
<dbReference type="InterPro" id="IPR027417">
    <property type="entry name" value="P-loop_NTPase"/>
</dbReference>
<dbReference type="HOGENOM" id="CLU_006229_4_0_10"/>
<gene>
    <name evidence="1" type="ordered locus">Paes_0548</name>
</gene>
<dbReference type="SUPFAM" id="SSF52540">
    <property type="entry name" value="P-loop containing nucleoside triphosphate hydrolases"/>
    <property type="match status" value="1"/>
</dbReference>
<keyword evidence="1" id="KW-0808">Transferase</keyword>
<dbReference type="RefSeq" id="WP_012505141.1">
    <property type="nucleotide sequence ID" value="NC_011059.1"/>
</dbReference>
<dbReference type="PANTHER" id="PTHR11669">
    <property type="entry name" value="REPLICATION FACTOR C / DNA POLYMERASE III GAMMA-TAU SUBUNIT"/>
    <property type="match status" value="1"/>
</dbReference>
<keyword evidence="1" id="KW-0548">Nucleotidyltransferase</keyword>
<dbReference type="PANTHER" id="PTHR11669:SF8">
    <property type="entry name" value="DNA POLYMERASE III SUBUNIT DELTA"/>
    <property type="match status" value="1"/>
</dbReference>
<dbReference type="Gene3D" id="3.40.50.300">
    <property type="entry name" value="P-loop containing nucleotide triphosphate hydrolases"/>
    <property type="match status" value="1"/>
</dbReference>
<reference evidence="1" key="1">
    <citation type="submission" date="2008-06" db="EMBL/GenBank/DDBJ databases">
        <title>Complete sequence of chromosome of Prosthecochloris aestuarii DSM 271.</title>
        <authorList>
            <consortium name="US DOE Joint Genome Institute"/>
            <person name="Lucas S."/>
            <person name="Copeland A."/>
            <person name="Lapidus A."/>
            <person name="Glavina del Rio T."/>
            <person name="Dalin E."/>
            <person name="Tice H."/>
            <person name="Bruce D."/>
            <person name="Goodwin L."/>
            <person name="Pitluck S."/>
            <person name="Schmutz J."/>
            <person name="Larimer F."/>
            <person name="Land M."/>
            <person name="Hauser L."/>
            <person name="Kyrpides N."/>
            <person name="Anderson I."/>
            <person name="Liu Z."/>
            <person name="Li T."/>
            <person name="Zhao F."/>
            <person name="Overmann J."/>
            <person name="Bryant D.A."/>
            <person name="Richardson P."/>
        </authorList>
    </citation>
    <scope>NUCLEOTIDE SEQUENCE [LARGE SCALE GENOMIC DNA]</scope>
    <source>
        <strain evidence="1">DSM 271</strain>
    </source>
</reference>
<evidence type="ECO:0000313" key="1">
    <source>
        <dbReference type="EMBL" id="ACF45604.1"/>
    </source>
</evidence>
<organism evidence="1 2">
    <name type="scientific">Prosthecochloris aestuarii (strain DSM 271 / SK 413)</name>
    <dbReference type="NCBI Taxonomy" id="290512"/>
    <lineage>
        <taxon>Bacteria</taxon>
        <taxon>Pseudomonadati</taxon>
        <taxon>Chlorobiota</taxon>
        <taxon>Chlorobiia</taxon>
        <taxon>Chlorobiales</taxon>
        <taxon>Chlorobiaceae</taxon>
        <taxon>Prosthecochloris</taxon>
    </lineage>
</organism>
<evidence type="ECO:0000313" key="2">
    <source>
        <dbReference type="Proteomes" id="UP000002725"/>
    </source>
</evidence>
<dbReference type="Pfam" id="PF13177">
    <property type="entry name" value="DNA_pol3_delta2"/>
    <property type="match status" value="1"/>
</dbReference>
<dbReference type="EC" id="2.7.7.7" evidence="1"/>
<accession>B4S5K7</accession>
<dbReference type="eggNOG" id="COG2812">
    <property type="taxonomic scope" value="Bacteria"/>
</dbReference>
<dbReference type="Proteomes" id="UP000002725">
    <property type="component" value="Chromosome"/>
</dbReference>
<dbReference type="AlphaFoldDB" id="B4S5K7"/>
<proteinExistence type="predicted"/>
<keyword evidence="2" id="KW-1185">Reference proteome</keyword>
<dbReference type="STRING" id="290512.Paes_0548"/>
<keyword evidence="1" id="KW-0239">DNA-directed DNA polymerase</keyword>